<dbReference type="Gene3D" id="2.60.40.10">
    <property type="entry name" value="Immunoglobulins"/>
    <property type="match status" value="3"/>
</dbReference>
<name>A0ABM0Q1B1_GALVR</name>
<keyword evidence="4" id="KW-0472">Membrane</keyword>
<evidence type="ECO:0000256" key="1">
    <source>
        <dbReference type="ARBA" id="ARBA00023157"/>
    </source>
</evidence>
<dbReference type="PANTHER" id="PTHR11738">
    <property type="entry name" value="MHC CLASS I NK CELL RECEPTOR"/>
    <property type="match status" value="1"/>
</dbReference>
<feature type="region of interest" description="Disordered" evidence="3">
    <location>
        <begin position="1"/>
        <end position="23"/>
    </location>
</feature>
<organism evidence="5 6">
    <name type="scientific">Galeopterus variegatus</name>
    <name type="common">Malayan flying lemur</name>
    <name type="synonym">Cynocephalus variegatus</name>
    <dbReference type="NCBI Taxonomy" id="482537"/>
    <lineage>
        <taxon>Eukaryota</taxon>
        <taxon>Metazoa</taxon>
        <taxon>Chordata</taxon>
        <taxon>Craniata</taxon>
        <taxon>Vertebrata</taxon>
        <taxon>Euteleostomi</taxon>
        <taxon>Mammalia</taxon>
        <taxon>Eutheria</taxon>
        <taxon>Euarchontoglires</taxon>
        <taxon>Dermoptera</taxon>
        <taxon>Cynocephalidae</taxon>
        <taxon>Galeopterus</taxon>
    </lineage>
</organism>
<dbReference type="RefSeq" id="XP_008562152.1">
    <property type="nucleotide sequence ID" value="XM_008563930.1"/>
</dbReference>
<dbReference type="InterPro" id="IPR013783">
    <property type="entry name" value="Ig-like_fold"/>
</dbReference>
<dbReference type="Pfam" id="PF13895">
    <property type="entry name" value="Ig_2"/>
    <property type="match status" value="1"/>
</dbReference>
<evidence type="ECO:0000313" key="6">
    <source>
        <dbReference type="RefSeq" id="XP_008562152.1"/>
    </source>
</evidence>
<proteinExistence type="predicted"/>
<gene>
    <name evidence="6" type="primary">LOC103582288</name>
</gene>
<keyword evidence="4" id="KW-0812">Transmembrane</keyword>
<dbReference type="Proteomes" id="UP000694923">
    <property type="component" value="Unplaced"/>
</dbReference>
<feature type="non-terminal residue" evidence="6">
    <location>
        <position position="1"/>
    </location>
</feature>
<evidence type="ECO:0000256" key="4">
    <source>
        <dbReference type="SAM" id="Phobius"/>
    </source>
</evidence>
<keyword evidence="1" id="KW-1015">Disulfide bond</keyword>
<feature type="compositionally biased region" description="Polar residues" evidence="3">
    <location>
        <begin position="11"/>
        <end position="23"/>
    </location>
</feature>
<evidence type="ECO:0000256" key="2">
    <source>
        <dbReference type="ARBA" id="ARBA00023319"/>
    </source>
</evidence>
<dbReference type="InterPro" id="IPR050412">
    <property type="entry name" value="Ig-like_Receptors_ImmuneReg"/>
</dbReference>
<evidence type="ECO:0000313" key="5">
    <source>
        <dbReference type="Proteomes" id="UP000694923"/>
    </source>
</evidence>
<dbReference type="PANTHER" id="PTHR11738:SF88">
    <property type="entry name" value="IG-LIKE DOMAIN-CONTAINING PROTEIN"/>
    <property type="match status" value="1"/>
</dbReference>
<protein>
    <submittedName>
        <fullName evidence="6">LOW QUALITY PROTEIN: leukocyte immunoglobulin-like receptor subfamily A member 6</fullName>
    </submittedName>
</protein>
<dbReference type="SUPFAM" id="SSF48726">
    <property type="entry name" value="Immunoglobulin"/>
    <property type="match status" value="2"/>
</dbReference>
<keyword evidence="4" id="KW-1133">Transmembrane helix</keyword>
<sequence>FESKAKAWRSPMSQLNQSDRGNSWNSRIHSFPGSLPNPFIWPDPDPMVTKGSPVTIWCQGSPQADVYHLCKGRDFQPLDTQVLQNFSNKAVFSNDSMSPHTAGLYQCAYHSSNHLSEWSDPLPLLVTGLYNPLSLSAHPSPVVVLGGNVILLCRSQFTLDTFHLLKEGGAGSPRHMESQVSHGWSQAIFPVGPMNTTHEGTYRCYGSWKLYPYVCLHPSDALHLNITVSLALQCHSYSSFDRFMLTRMRSSHPTPSALMHNMADFHLGPVSHTSVDQYRCFDEHNLSYLWSVVPPQRLHLLDITSSGQANFTLSPVTSAHRCLTASHSQDYTVENLIWIDMAILILVVLGVLLLEA</sequence>
<dbReference type="InterPro" id="IPR036179">
    <property type="entry name" value="Ig-like_dom_sf"/>
</dbReference>
<evidence type="ECO:0000256" key="3">
    <source>
        <dbReference type="SAM" id="MobiDB-lite"/>
    </source>
</evidence>
<feature type="transmembrane region" description="Helical" evidence="4">
    <location>
        <begin position="336"/>
        <end position="354"/>
    </location>
</feature>
<reference evidence="6" key="1">
    <citation type="submission" date="2025-08" db="UniProtKB">
        <authorList>
            <consortium name="RefSeq"/>
        </authorList>
    </citation>
    <scope>IDENTIFICATION</scope>
</reference>
<keyword evidence="5" id="KW-1185">Reference proteome</keyword>
<dbReference type="GeneID" id="103582288"/>
<keyword evidence="2" id="KW-0393">Immunoglobulin domain</keyword>
<accession>A0ABM0Q1B1</accession>